<name>A0A6J1K2F4_CUCMA</name>
<keyword evidence="2" id="KW-1133">Transmembrane helix</keyword>
<dbReference type="GeneID" id="111491106"/>
<gene>
    <name evidence="4" type="primary">LOC111491106</name>
</gene>
<evidence type="ECO:0000256" key="1">
    <source>
        <dbReference type="SAM" id="MobiDB-lite"/>
    </source>
</evidence>
<evidence type="ECO:0000256" key="2">
    <source>
        <dbReference type="SAM" id="Phobius"/>
    </source>
</evidence>
<reference evidence="4" key="1">
    <citation type="submission" date="2025-08" db="UniProtKB">
        <authorList>
            <consortium name="RefSeq"/>
        </authorList>
    </citation>
    <scope>IDENTIFICATION</scope>
    <source>
        <tissue evidence="4">Young leaves</tissue>
    </source>
</reference>
<proteinExistence type="predicted"/>
<dbReference type="RefSeq" id="XP_022995626.1">
    <property type="nucleotide sequence ID" value="XM_023139858.1"/>
</dbReference>
<feature type="transmembrane region" description="Helical" evidence="2">
    <location>
        <begin position="62"/>
        <end position="83"/>
    </location>
</feature>
<organism evidence="3 4">
    <name type="scientific">Cucurbita maxima</name>
    <name type="common">Pumpkin</name>
    <name type="synonym">Winter squash</name>
    <dbReference type="NCBI Taxonomy" id="3661"/>
    <lineage>
        <taxon>Eukaryota</taxon>
        <taxon>Viridiplantae</taxon>
        <taxon>Streptophyta</taxon>
        <taxon>Embryophyta</taxon>
        <taxon>Tracheophyta</taxon>
        <taxon>Spermatophyta</taxon>
        <taxon>Magnoliopsida</taxon>
        <taxon>eudicotyledons</taxon>
        <taxon>Gunneridae</taxon>
        <taxon>Pentapetalae</taxon>
        <taxon>rosids</taxon>
        <taxon>fabids</taxon>
        <taxon>Cucurbitales</taxon>
        <taxon>Cucurbitaceae</taxon>
        <taxon>Cucurbiteae</taxon>
        <taxon>Cucurbita</taxon>
    </lineage>
</organism>
<sequence length="144" mass="16801">MKDIFLTFWNFKCHNKNDTKNDGAKKKNNTKNDGDRSNRDLEKQKPLNTKSATETSTTYFSVYYSTCIYFFRIAFLGIMIIFGRGTNEINRIRKKQEKHTWAVQVMNQLLDVAKRYNYGDDGKSPMDSRFHIDNADGVTLPCHL</sequence>
<evidence type="ECO:0000313" key="4">
    <source>
        <dbReference type="RefSeq" id="XP_022995626.1"/>
    </source>
</evidence>
<keyword evidence="3" id="KW-1185">Reference proteome</keyword>
<keyword evidence="2" id="KW-0812">Transmembrane</keyword>
<dbReference type="KEGG" id="cmax:111491106"/>
<feature type="region of interest" description="Disordered" evidence="1">
    <location>
        <begin position="19"/>
        <end position="49"/>
    </location>
</feature>
<protein>
    <submittedName>
        <fullName evidence="4">Uncharacterized protein LOC111491106</fullName>
    </submittedName>
</protein>
<dbReference type="AlphaFoldDB" id="A0A6J1K2F4"/>
<dbReference type="Proteomes" id="UP000504608">
    <property type="component" value="Unplaced"/>
</dbReference>
<evidence type="ECO:0000313" key="3">
    <source>
        <dbReference type="Proteomes" id="UP000504608"/>
    </source>
</evidence>
<feature type="compositionally biased region" description="Basic and acidic residues" evidence="1">
    <location>
        <begin position="19"/>
        <end position="45"/>
    </location>
</feature>
<accession>A0A6J1K2F4</accession>
<keyword evidence="2" id="KW-0472">Membrane</keyword>